<sequence>MFVYLRELDLEKINRATVERLSQHKHLKKLIVHGCRNYEVLQDFQNLPQLLVVRGDIQGLKAMIGCEDDFPLSESISEGNGKA</sequence>
<protein>
    <submittedName>
        <fullName evidence="2">Leucine-rich repeat domain, L domain-containing protein</fullName>
    </submittedName>
</protein>
<reference evidence="2" key="3">
    <citation type="submission" date="2016-06" db="UniProtKB">
        <authorList>
            <consortium name="WormBaseParasite"/>
        </authorList>
    </citation>
    <scope>IDENTIFICATION</scope>
</reference>
<dbReference type="Proteomes" id="UP000050741">
    <property type="component" value="Unassembled WGS sequence"/>
</dbReference>
<accession>A0A183BJ23</accession>
<dbReference type="AlphaFoldDB" id="A0A183BJ23"/>
<evidence type="ECO:0000313" key="2">
    <source>
        <dbReference type="WBParaSite" id="GPLIN_000060200"/>
    </source>
</evidence>
<keyword evidence="1" id="KW-1185">Reference proteome</keyword>
<reference evidence="1" key="2">
    <citation type="submission" date="2014-05" db="EMBL/GenBank/DDBJ databases">
        <title>The genome and life-stage specific transcriptomes of Globodera pallida elucidate key aspects of plant parasitism by a cyst nematode.</title>
        <authorList>
            <person name="Cotton J.A."/>
            <person name="Lilley C.J."/>
            <person name="Jones L.M."/>
            <person name="Kikuchi T."/>
            <person name="Reid A.J."/>
            <person name="Thorpe P."/>
            <person name="Tsai I.J."/>
            <person name="Beasley H."/>
            <person name="Blok V."/>
            <person name="Cock P.J.A."/>
            <person name="Van den Akker S.E."/>
            <person name="Holroyd N."/>
            <person name="Hunt M."/>
            <person name="Mantelin S."/>
            <person name="Naghra H."/>
            <person name="Pain A."/>
            <person name="Palomares-Rius J.E."/>
            <person name="Zarowiecki M."/>
            <person name="Berriman M."/>
            <person name="Jones J.T."/>
            <person name="Urwin P.E."/>
        </authorList>
    </citation>
    <scope>NUCLEOTIDE SEQUENCE [LARGE SCALE GENOMIC DNA]</scope>
    <source>
        <strain evidence="1">Lindley</strain>
    </source>
</reference>
<dbReference type="WBParaSite" id="GPLIN_000060200">
    <property type="protein sequence ID" value="GPLIN_000060200"/>
    <property type="gene ID" value="GPLIN_000060200"/>
</dbReference>
<proteinExistence type="predicted"/>
<evidence type="ECO:0000313" key="1">
    <source>
        <dbReference type="Proteomes" id="UP000050741"/>
    </source>
</evidence>
<organism evidence="1 2">
    <name type="scientific">Globodera pallida</name>
    <name type="common">Potato cyst nematode worm</name>
    <name type="synonym">Heterodera pallida</name>
    <dbReference type="NCBI Taxonomy" id="36090"/>
    <lineage>
        <taxon>Eukaryota</taxon>
        <taxon>Metazoa</taxon>
        <taxon>Ecdysozoa</taxon>
        <taxon>Nematoda</taxon>
        <taxon>Chromadorea</taxon>
        <taxon>Rhabditida</taxon>
        <taxon>Tylenchina</taxon>
        <taxon>Tylenchomorpha</taxon>
        <taxon>Tylenchoidea</taxon>
        <taxon>Heteroderidae</taxon>
        <taxon>Heteroderinae</taxon>
        <taxon>Globodera</taxon>
    </lineage>
</organism>
<name>A0A183BJ23_GLOPA</name>
<reference evidence="1" key="1">
    <citation type="submission" date="2013-12" db="EMBL/GenBank/DDBJ databases">
        <authorList>
            <person name="Aslett M."/>
        </authorList>
    </citation>
    <scope>NUCLEOTIDE SEQUENCE [LARGE SCALE GENOMIC DNA]</scope>
    <source>
        <strain evidence="1">Lindley</strain>
    </source>
</reference>